<gene>
    <name evidence="2" type="ORF">GCM10017581_068310</name>
</gene>
<accession>A0A9W6NQ24</accession>
<evidence type="ECO:0000313" key="3">
    <source>
        <dbReference type="Proteomes" id="UP001143480"/>
    </source>
</evidence>
<reference evidence="2" key="2">
    <citation type="submission" date="2023-01" db="EMBL/GenBank/DDBJ databases">
        <authorList>
            <person name="Sun Q."/>
            <person name="Evtushenko L."/>
        </authorList>
    </citation>
    <scope>NUCLEOTIDE SEQUENCE</scope>
    <source>
        <strain evidence="2">VKM Ac-1321</strain>
    </source>
</reference>
<dbReference type="EMBL" id="BSFP01000053">
    <property type="protein sequence ID" value="GLL05084.1"/>
    <property type="molecule type" value="Genomic_DNA"/>
</dbReference>
<feature type="compositionally biased region" description="Basic and acidic residues" evidence="1">
    <location>
        <begin position="81"/>
        <end position="108"/>
    </location>
</feature>
<feature type="compositionally biased region" description="Low complexity" evidence="1">
    <location>
        <begin position="68"/>
        <end position="77"/>
    </location>
</feature>
<proteinExistence type="predicted"/>
<evidence type="ECO:0000313" key="2">
    <source>
        <dbReference type="EMBL" id="GLL05084.1"/>
    </source>
</evidence>
<name>A0A9W6NQ24_9ACTN</name>
<sequence length="134" mass="14795">MGADPGPRADRPRRRSFTAEYKMTMVVEYDRFPAGEKGAMLRREGLYSSHTIEWRRARDAGTLGGTAGAAAAATPAPKRGKTAEQAEIERLRRQNERLAADPARDKAALEIMAKHTRSCSCSPENADHDPKQSR</sequence>
<evidence type="ECO:0008006" key="4">
    <source>
        <dbReference type="Google" id="ProtNLM"/>
    </source>
</evidence>
<organism evidence="2 3">
    <name type="scientific">Dactylosporangium matsuzakiense</name>
    <dbReference type="NCBI Taxonomy" id="53360"/>
    <lineage>
        <taxon>Bacteria</taxon>
        <taxon>Bacillati</taxon>
        <taxon>Actinomycetota</taxon>
        <taxon>Actinomycetes</taxon>
        <taxon>Micromonosporales</taxon>
        <taxon>Micromonosporaceae</taxon>
        <taxon>Dactylosporangium</taxon>
    </lineage>
</organism>
<dbReference type="Proteomes" id="UP001143480">
    <property type="component" value="Unassembled WGS sequence"/>
</dbReference>
<dbReference type="AlphaFoldDB" id="A0A9W6NQ24"/>
<feature type="region of interest" description="Disordered" evidence="1">
    <location>
        <begin position="58"/>
        <end position="134"/>
    </location>
</feature>
<reference evidence="2" key="1">
    <citation type="journal article" date="2014" name="Int. J. Syst. Evol. Microbiol.">
        <title>Complete genome sequence of Corynebacterium casei LMG S-19264T (=DSM 44701T), isolated from a smear-ripened cheese.</title>
        <authorList>
            <consortium name="US DOE Joint Genome Institute (JGI-PGF)"/>
            <person name="Walter F."/>
            <person name="Albersmeier A."/>
            <person name="Kalinowski J."/>
            <person name="Ruckert C."/>
        </authorList>
    </citation>
    <scope>NUCLEOTIDE SEQUENCE</scope>
    <source>
        <strain evidence="2">VKM Ac-1321</strain>
    </source>
</reference>
<keyword evidence="3" id="KW-1185">Reference proteome</keyword>
<comment type="caution">
    <text evidence="2">The sequence shown here is derived from an EMBL/GenBank/DDBJ whole genome shotgun (WGS) entry which is preliminary data.</text>
</comment>
<evidence type="ECO:0000256" key="1">
    <source>
        <dbReference type="SAM" id="MobiDB-lite"/>
    </source>
</evidence>
<feature type="compositionally biased region" description="Basic and acidic residues" evidence="1">
    <location>
        <begin position="125"/>
        <end position="134"/>
    </location>
</feature>
<protein>
    <recommendedName>
        <fullName evidence="4">Transposase</fullName>
    </recommendedName>
</protein>